<evidence type="ECO:0000313" key="9">
    <source>
        <dbReference type="EMBL" id="CAG9168395.1"/>
    </source>
</evidence>
<dbReference type="Proteomes" id="UP000721236">
    <property type="component" value="Unassembled WGS sequence"/>
</dbReference>
<evidence type="ECO:0000256" key="1">
    <source>
        <dbReference type="ARBA" id="ARBA00022448"/>
    </source>
</evidence>
<protein>
    <submittedName>
        <fullName evidence="9">Cytochrome c-552</fullName>
    </submittedName>
</protein>
<keyword evidence="10" id="KW-1185">Reference proteome</keyword>
<dbReference type="RefSeq" id="WP_224040126.1">
    <property type="nucleotide sequence ID" value="NZ_CAJZAH010000001.1"/>
</dbReference>
<dbReference type="EMBL" id="CAJZAH010000001">
    <property type="protein sequence ID" value="CAG9168395.1"/>
    <property type="molecule type" value="Genomic_DNA"/>
</dbReference>
<dbReference type="Pfam" id="PF00034">
    <property type="entry name" value="Cytochrom_C"/>
    <property type="match status" value="1"/>
</dbReference>
<dbReference type="PRINTS" id="PR00606">
    <property type="entry name" value="CYTCHROMECID"/>
</dbReference>
<evidence type="ECO:0000313" key="10">
    <source>
        <dbReference type="Proteomes" id="UP000721236"/>
    </source>
</evidence>
<keyword evidence="5 6" id="KW-0408">Iron</keyword>
<dbReference type="SUPFAM" id="SSF46626">
    <property type="entry name" value="Cytochrome c"/>
    <property type="match status" value="1"/>
</dbReference>
<dbReference type="InterPro" id="IPR009056">
    <property type="entry name" value="Cyt_c-like_dom"/>
</dbReference>
<evidence type="ECO:0000256" key="3">
    <source>
        <dbReference type="ARBA" id="ARBA00022723"/>
    </source>
</evidence>
<feature type="chain" id="PRO_5046098998" evidence="7">
    <location>
        <begin position="28"/>
        <end position="108"/>
    </location>
</feature>
<feature type="signal peptide" evidence="7">
    <location>
        <begin position="1"/>
        <end position="27"/>
    </location>
</feature>
<evidence type="ECO:0000256" key="5">
    <source>
        <dbReference type="ARBA" id="ARBA00023004"/>
    </source>
</evidence>
<gene>
    <name evidence="9" type="primary">cyt_1</name>
    <name evidence="9" type="ORF">LMG21510_01058</name>
</gene>
<dbReference type="PROSITE" id="PS51007">
    <property type="entry name" value="CYTC"/>
    <property type="match status" value="1"/>
</dbReference>
<dbReference type="InterPro" id="IPR002324">
    <property type="entry name" value="Cyt_c_ID"/>
</dbReference>
<feature type="domain" description="Cytochrome c" evidence="8">
    <location>
        <begin position="23"/>
        <end position="108"/>
    </location>
</feature>
<keyword evidence="2 6" id="KW-0349">Heme</keyword>
<keyword evidence="4" id="KW-0249">Electron transport</keyword>
<reference evidence="9 10" key="1">
    <citation type="submission" date="2021-08" db="EMBL/GenBank/DDBJ databases">
        <authorList>
            <person name="Peeters C."/>
        </authorList>
    </citation>
    <scope>NUCLEOTIDE SEQUENCE [LARGE SCALE GENOMIC DNA]</scope>
    <source>
        <strain evidence="9 10">LMG 21510</strain>
    </source>
</reference>
<accession>A0ABN7Y4T7</accession>
<keyword evidence="7" id="KW-0732">Signal</keyword>
<dbReference type="Gene3D" id="1.10.760.10">
    <property type="entry name" value="Cytochrome c-like domain"/>
    <property type="match status" value="1"/>
</dbReference>
<keyword evidence="1" id="KW-0813">Transport</keyword>
<comment type="caution">
    <text evidence="9">The sequence shown here is derived from an EMBL/GenBank/DDBJ whole genome shotgun (WGS) entry which is preliminary data.</text>
</comment>
<sequence length="108" mass="11221">MNKIIAPLVTVVSAATFALIAQQPAQASEALAQQFACVGCHQANARLVGPSWKEIATKYKGNSKAAQQLAASIKAGGSGKWGAVPMPPQPQVPDADVNALAQWILSQK</sequence>
<evidence type="ECO:0000256" key="4">
    <source>
        <dbReference type="ARBA" id="ARBA00022982"/>
    </source>
</evidence>
<keyword evidence="3 6" id="KW-0479">Metal-binding</keyword>
<proteinExistence type="predicted"/>
<name>A0ABN7Y4T7_9BURK</name>
<organism evidence="9 10">
    <name type="scientific">Cupriavidus respiraculi</name>
    <dbReference type="NCBI Taxonomy" id="195930"/>
    <lineage>
        <taxon>Bacteria</taxon>
        <taxon>Pseudomonadati</taxon>
        <taxon>Pseudomonadota</taxon>
        <taxon>Betaproteobacteria</taxon>
        <taxon>Burkholderiales</taxon>
        <taxon>Burkholderiaceae</taxon>
        <taxon>Cupriavidus</taxon>
    </lineage>
</organism>
<evidence type="ECO:0000259" key="8">
    <source>
        <dbReference type="PROSITE" id="PS51007"/>
    </source>
</evidence>
<evidence type="ECO:0000256" key="2">
    <source>
        <dbReference type="ARBA" id="ARBA00022617"/>
    </source>
</evidence>
<dbReference type="InterPro" id="IPR036909">
    <property type="entry name" value="Cyt_c-like_dom_sf"/>
</dbReference>
<evidence type="ECO:0000256" key="6">
    <source>
        <dbReference type="PROSITE-ProRule" id="PRU00433"/>
    </source>
</evidence>
<evidence type="ECO:0000256" key="7">
    <source>
        <dbReference type="SAM" id="SignalP"/>
    </source>
</evidence>